<dbReference type="HOGENOM" id="CLU_3335496_0_0_1"/>
<protein>
    <submittedName>
        <fullName evidence="1">Uncharacterized protein</fullName>
    </submittedName>
</protein>
<accession>G2YQM4</accession>
<organism evidence="1 2">
    <name type="scientific">Botryotinia fuckeliana (strain T4)</name>
    <name type="common">Noble rot fungus</name>
    <name type="synonym">Botrytis cinerea</name>
    <dbReference type="NCBI Taxonomy" id="999810"/>
    <lineage>
        <taxon>Eukaryota</taxon>
        <taxon>Fungi</taxon>
        <taxon>Dikarya</taxon>
        <taxon>Ascomycota</taxon>
        <taxon>Pezizomycotina</taxon>
        <taxon>Leotiomycetes</taxon>
        <taxon>Helotiales</taxon>
        <taxon>Sclerotiniaceae</taxon>
        <taxon>Botrytis</taxon>
    </lineage>
</organism>
<sequence>MVKITITIAIKHMEIRICSRNAGDISLLVSGWNSMELC</sequence>
<reference evidence="2" key="1">
    <citation type="journal article" date="2011" name="PLoS Genet.">
        <title>Genomic analysis of the necrotrophic fungal pathogens Sclerotinia sclerotiorum and Botrytis cinerea.</title>
        <authorList>
            <person name="Amselem J."/>
            <person name="Cuomo C.A."/>
            <person name="van Kan J.A."/>
            <person name="Viaud M."/>
            <person name="Benito E.P."/>
            <person name="Couloux A."/>
            <person name="Coutinho P.M."/>
            <person name="de Vries R.P."/>
            <person name="Dyer P.S."/>
            <person name="Fillinger S."/>
            <person name="Fournier E."/>
            <person name="Gout L."/>
            <person name="Hahn M."/>
            <person name="Kohn L."/>
            <person name="Lapalu N."/>
            <person name="Plummer K.M."/>
            <person name="Pradier J.M."/>
            <person name="Quevillon E."/>
            <person name="Sharon A."/>
            <person name="Simon A."/>
            <person name="ten Have A."/>
            <person name="Tudzynski B."/>
            <person name="Tudzynski P."/>
            <person name="Wincker P."/>
            <person name="Andrew M."/>
            <person name="Anthouard V."/>
            <person name="Beever R.E."/>
            <person name="Beffa R."/>
            <person name="Benoit I."/>
            <person name="Bouzid O."/>
            <person name="Brault B."/>
            <person name="Chen Z."/>
            <person name="Choquer M."/>
            <person name="Collemare J."/>
            <person name="Cotton P."/>
            <person name="Danchin E.G."/>
            <person name="Da Silva C."/>
            <person name="Gautier A."/>
            <person name="Giraud C."/>
            <person name="Giraud T."/>
            <person name="Gonzalez C."/>
            <person name="Grossetete S."/>
            <person name="Guldener U."/>
            <person name="Henrissat B."/>
            <person name="Howlett B.J."/>
            <person name="Kodira C."/>
            <person name="Kretschmer M."/>
            <person name="Lappartient A."/>
            <person name="Leroch M."/>
            <person name="Levis C."/>
            <person name="Mauceli E."/>
            <person name="Neuveglise C."/>
            <person name="Oeser B."/>
            <person name="Pearson M."/>
            <person name="Poulain J."/>
            <person name="Poussereau N."/>
            <person name="Quesneville H."/>
            <person name="Rascle C."/>
            <person name="Schumacher J."/>
            <person name="Segurens B."/>
            <person name="Sexton A."/>
            <person name="Silva E."/>
            <person name="Sirven C."/>
            <person name="Soanes D.M."/>
            <person name="Talbot N.J."/>
            <person name="Templeton M."/>
            <person name="Yandava C."/>
            <person name="Yarden O."/>
            <person name="Zeng Q."/>
            <person name="Rollins J.A."/>
            <person name="Lebrun M.H."/>
            <person name="Dickman M."/>
        </authorList>
    </citation>
    <scope>NUCLEOTIDE SEQUENCE [LARGE SCALE GENOMIC DNA]</scope>
    <source>
        <strain evidence="2">T4</strain>
    </source>
</reference>
<evidence type="ECO:0000313" key="1">
    <source>
        <dbReference type="EMBL" id="CCD53922.1"/>
    </source>
</evidence>
<proteinExistence type="predicted"/>
<name>G2YQM4_BOTF4</name>
<dbReference type="AlphaFoldDB" id="G2YQM4"/>
<gene>
    <name evidence="1" type="ORF">BofuT4_uP131020.1</name>
</gene>
<dbReference type="Proteomes" id="UP000008177">
    <property type="component" value="Unplaced contigs"/>
</dbReference>
<dbReference type="InParanoid" id="G2YQM4"/>
<evidence type="ECO:0000313" key="2">
    <source>
        <dbReference type="Proteomes" id="UP000008177"/>
    </source>
</evidence>
<dbReference type="EMBL" id="FQ790349">
    <property type="protein sequence ID" value="CCD53922.1"/>
    <property type="molecule type" value="Genomic_DNA"/>
</dbReference>